<dbReference type="SMR" id="A0A498KCM7"/>
<dbReference type="EMBL" id="RDQH01000328">
    <property type="protein sequence ID" value="RXI05107.1"/>
    <property type="molecule type" value="Genomic_DNA"/>
</dbReference>
<evidence type="ECO:0000313" key="3">
    <source>
        <dbReference type="Proteomes" id="UP000290289"/>
    </source>
</evidence>
<keyword evidence="3" id="KW-1185">Reference proteome</keyword>
<evidence type="ECO:0000256" key="1">
    <source>
        <dbReference type="SAM" id="MobiDB-lite"/>
    </source>
</evidence>
<name>A0A498KCM7_MALDO</name>
<dbReference type="Proteomes" id="UP000290289">
    <property type="component" value="Chromosome 2"/>
</dbReference>
<feature type="region of interest" description="Disordered" evidence="1">
    <location>
        <begin position="55"/>
        <end position="80"/>
    </location>
</feature>
<sequence length="80" mass="9662">MRGYGRDEFHQSVKEYDDFEDRVRYGEAEEGKEDTKRTKVTVARLEFRQCLKEQQRKKFETDGGSSRDKSYEKKKLPYDK</sequence>
<reference evidence="2 3" key="1">
    <citation type="submission" date="2018-10" db="EMBL/GenBank/DDBJ databases">
        <title>A high-quality apple genome assembly.</title>
        <authorList>
            <person name="Hu J."/>
        </authorList>
    </citation>
    <scope>NUCLEOTIDE SEQUENCE [LARGE SCALE GENOMIC DNA]</scope>
    <source>
        <strain evidence="3">cv. HFTH1</strain>
        <tissue evidence="2">Young leaf</tissue>
    </source>
</reference>
<accession>A0A498KCM7</accession>
<protein>
    <submittedName>
        <fullName evidence="2">Uncharacterized protein</fullName>
    </submittedName>
</protein>
<gene>
    <name evidence="2" type="ORF">DVH24_006364</name>
</gene>
<proteinExistence type="predicted"/>
<dbReference type="Gramene" id="mRNA:MD02G0224700">
    <property type="protein sequence ID" value="mRNA:MD02G0224700"/>
    <property type="gene ID" value="MD02G0224700"/>
</dbReference>
<dbReference type="AlphaFoldDB" id="A0A498KCM7"/>
<organism evidence="2 3">
    <name type="scientific">Malus domestica</name>
    <name type="common">Apple</name>
    <name type="synonym">Pyrus malus</name>
    <dbReference type="NCBI Taxonomy" id="3750"/>
    <lineage>
        <taxon>Eukaryota</taxon>
        <taxon>Viridiplantae</taxon>
        <taxon>Streptophyta</taxon>
        <taxon>Embryophyta</taxon>
        <taxon>Tracheophyta</taxon>
        <taxon>Spermatophyta</taxon>
        <taxon>Magnoliopsida</taxon>
        <taxon>eudicotyledons</taxon>
        <taxon>Gunneridae</taxon>
        <taxon>Pentapetalae</taxon>
        <taxon>rosids</taxon>
        <taxon>fabids</taxon>
        <taxon>Rosales</taxon>
        <taxon>Rosaceae</taxon>
        <taxon>Amygdaloideae</taxon>
        <taxon>Maleae</taxon>
        <taxon>Malus</taxon>
    </lineage>
</organism>
<evidence type="ECO:0000313" key="2">
    <source>
        <dbReference type="EMBL" id="RXI05107.1"/>
    </source>
</evidence>
<comment type="caution">
    <text evidence="2">The sequence shown here is derived from an EMBL/GenBank/DDBJ whole genome shotgun (WGS) entry which is preliminary data.</text>
</comment>